<comment type="catalytic activity">
    <reaction evidence="5">
        <text>O-phospho-L-tyrosyl-[protein] + H2O = L-tyrosyl-[protein] + phosphate</text>
        <dbReference type="Rhea" id="RHEA:10684"/>
        <dbReference type="Rhea" id="RHEA-COMP:10136"/>
        <dbReference type="Rhea" id="RHEA-COMP:20101"/>
        <dbReference type="ChEBI" id="CHEBI:15377"/>
        <dbReference type="ChEBI" id="CHEBI:43474"/>
        <dbReference type="ChEBI" id="CHEBI:46858"/>
        <dbReference type="ChEBI" id="CHEBI:61978"/>
        <dbReference type="EC" id="3.1.3.48"/>
    </reaction>
</comment>
<evidence type="ECO:0000313" key="8">
    <source>
        <dbReference type="Proteomes" id="UP000027982"/>
    </source>
</evidence>
<dbReference type="PANTHER" id="PTHR39181:SF1">
    <property type="entry name" value="TYROSINE-PROTEIN PHOSPHATASE YWQE"/>
    <property type="match status" value="1"/>
</dbReference>
<dbReference type="OrthoDB" id="9788539at2"/>
<dbReference type="HOGENOM" id="CLU_085966_1_0_0"/>
<dbReference type="eggNOG" id="COG4464">
    <property type="taxonomic scope" value="Bacteria"/>
</dbReference>
<evidence type="ECO:0000256" key="3">
    <source>
        <dbReference type="ARBA" id="ARBA00022801"/>
    </source>
</evidence>
<dbReference type="InterPro" id="IPR016667">
    <property type="entry name" value="Caps_polysacc_synth_CpsB/CapC"/>
</dbReference>
<dbReference type="Proteomes" id="UP000027982">
    <property type="component" value="Chromosome"/>
</dbReference>
<dbReference type="EC" id="3.1.3.48" evidence="2"/>
<keyword evidence="4" id="KW-0904">Protein phosphatase</keyword>
<dbReference type="InterPro" id="IPR016195">
    <property type="entry name" value="Pol/histidinol_Pase-like"/>
</dbReference>
<evidence type="ECO:0000256" key="4">
    <source>
        <dbReference type="ARBA" id="ARBA00022912"/>
    </source>
</evidence>
<dbReference type="STRING" id="661478.OP10G_3307"/>
<dbReference type="PIRSF" id="PIRSF016557">
    <property type="entry name" value="Caps_synth_CpsB"/>
    <property type="match status" value="1"/>
</dbReference>
<keyword evidence="3" id="KW-0378">Hydrolase</keyword>
<evidence type="ECO:0000256" key="5">
    <source>
        <dbReference type="ARBA" id="ARBA00051722"/>
    </source>
</evidence>
<dbReference type="GO" id="GO:0030145">
    <property type="term" value="F:manganese ion binding"/>
    <property type="evidence" value="ECO:0007669"/>
    <property type="project" value="InterPro"/>
</dbReference>
<proteinExistence type="inferred from homology"/>
<evidence type="ECO:0000256" key="6">
    <source>
        <dbReference type="SAM" id="MobiDB-lite"/>
    </source>
</evidence>
<organism evidence="7 8">
    <name type="scientific">Fimbriimonas ginsengisoli Gsoil 348</name>
    <dbReference type="NCBI Taxonomy" id="661478"/>
    <lineage>
        <taxon>Bacteria</taxon>
        <taxon>Bacillati</taxon>
        <taxon>Armatimonadota</taxon>
        <taxon>Fimbriimonadia</taxon>
        <taxon>Fimbriimonadales</taxon>
        <taxon>Fimbriimonadaceae</taxon>
        <taxon>Fimbriimonas</taxon>
    </lineage>
</organism>
<feature type="region of interest" description="Disordered" evidence="6">
    <location>
        <begin position="240"/>
        <end position="260"/>
    </location>
</feature>
<reference evidence="7 8" key="1">
    <citation type="journal article" date="2014" name="PLoS ONE">
        <title>The first complete genome sequence of the class fimbriimonadia in the phylum armatimonadetes.</title>
        <authorList>
            <person name="Hu Z.Y."/>
            <person name="Wang Y.Z."/>
            <person name="Im W.T."/>
            <person name="Wang S.Y."/>
            <person name="Zhao G.P."/>
            <person name="Zheng H.J."/>
            <person name="Quan Z.X."/>
        </authorList>
    </citation>
    <scope>NUCLEOTIDE SEQUENCE [LARGE SCALE GENOMIC DNA]</scope>
    <source>
        <strain evidence="7">Gsoil 348</strain>
    </source>
</reference>
<keyword evidence="8" id="KW-1185">Reference proteome</keyword>
<sequence length="260" mass="29014">MIDIHCHILPGVDDGAQSDEEAIALIRKEVQGGTRAFIATPHFIERRDYDRLRDVGERVERLNRVVSDAEIEAEIYPGGEIYPTAAMFEAMDKGVSITLAGKGRHMLVDLPMGSLPHDFDQILYEIQVRGIVPILAHPERCAPFQEEPDRLQEYLQRGIVCQVNARSLVGKYGPRAIEVAKLILRRRWAHFLASDGHRASSEPVLGTAYAMLVPTLGAEYVDLLTRRSAAQVLQGEALPELPAAPPQPEQKGWLSRLLRK</sequence>
<comment type="similarity">
    <text evidence="1">Belongs to the metallo-dependent hydrolases superfamily. CpsB/CapC family.</text>
</comment>
<evidence type="ECO:0000256" key="2">
    <source>
        <dbReference type="ARBA" id="ARBA00013064"/>
    </source>
</evidence>
<name>A0A068NV84_FIMGI</name>
<dbReference type="RefSeq" id="WP_025229382.1">
    <property type="nucleotide sequence ID" value="NZ_CP007139.1"/>
</dbReference>
<dbReference type="EMBL" id="CP007139">
    <property type="protein sequence ID" value="AIE86675.1"/>
    <property type="molecule type" value="Genomic_DNA"/>
</dbReference>
<dbReference type="PANTHER" id="PTHR39181">
    <property type="entry name" value="TYROSINE-PROTEIN PHOSPHATASE YWQE"/>
    <property type="match status" value="1"/>
</dbReference>
<dbReference type="GO" id="GO:0004725">
    <property type="term" value="F:protein tyrosine phosphatase activity"/>
    <property type="evidence" value="ECO:0007669"/>
    <property type="project" value="UniProtKB-EC"/>
</dbReference>
<gene>
    <name evidence="7" type="ORF">OP10G_3307</name>
</gene>
<evidence type="ECO:0000256" key="1">
    <source>
        <dbReference type="ARBA" id="ARBA00005750"/>
    </source>
</evidence>
<protein>
    <recommendedName>
        <fullName evidence="2">protein-tyrosine-phosphatase</fullName>
        <ecNumber evidence="2">3.1.3.48</ecNumber>
    </recommendedName>
</protein>
<dbReference type="Gene3D" id="3.20.20.140">
    <property type="entry name" value="Metal-dependent hydrolases"/>
    <property type="match status" value="1"/>
</dbReference>
<dbReference type="SUPFAM" id="SSF89550">
    <property type="entry name" value="PHP domain-like"/>
    <property type="match status" value="1"/>
</dbReference>
<dbReference type="Pfam" id="PF19567">
    <property type="entry name" value="CpsB_CapC"/>
    <property type="match status" value="1"/>
</dbReference>
<dbReference type="AlphaFoldDB" id="A0A068NV84"/>
<evidence type="ECO:0000313" key="7">
    <source>
        <dbReference type="EMBL" id="AIE86675.1"/>
    </source>
</evidence>
<dbReference type="KEGG" id="fgi:OP10G_3307"/>
<accession>A0A068NV84</accession>